<dbReference type="Pfam" id="PF00735">
    <property type="entry name" value="Septin"/>
    <property type="match status" value="2"/>
</dbReference>
<dbReference type="InterPro" id="IPR016491">
    <property type="entry name" value="Septin"/>
</dbReference>
<accession>A0A444U1Q5</accession>
<evidence type="ECO:0000313" key="6">
    <source>
        <dbReference type="Proteomes" id="UP000289886"/>
    </source>
</evidence>
<evidence type="ECO:0000256" key="2">
    <source>
        <dbReference type="ARBA" id="ARBA00023134"/>
    </source>
</evidence>
<keyword evidence="6" id="KW-1185">Reference proteome</keyword>
<reference evidence="5 6" key="1">
    <citation type="submission" date="2019-01" db="EMBL/GenBank/DDBJ databases">
        <title>Draft Genome and Complete Hox-Cluster Characterization of the Sterlet Sturgeon (Acipenser ruthenus).</title>
        <authorList>
            <person name="Wei Q."/>
        </authorList>
    </citation>
    <scope>NUCLEOTIDE SEQUENCE [LARGE SCALE GENOMIC DNA]</scope>
    <source>
        <strain evidence="5">WHYD16114868_AA</strain>
        <tissue evidence="5">Blood</tissue>
    </source>
</reference>
<evidence type="ECO:0000256" key="1">
    <source>
        <dbReference type="ARBA" id="ARBA00022741"/>
    </source>
</evidence>
<name>A0A444U1Q5_ACIRT</name>
<dbReference type="Gene3D" id="3.40.50.300">
    <property type="entry name" value="P-loop containing nucleotide triphosphate hydrolases"/>
    <property type="match status" value="2"/>
</dbReference>
<keyword evidence="2 3" id="KW-0342">GTP-binding</keyword>
<dbReference type="GO" id="GO:0005525">
    <property type="term" value="F:GTP binding"/>
    <property type="evidence" value="ECO:0007669"/>
    <property type="project" value="UniProtKB-KW"/>
</dbReference>
<evidence type="ECO:0000256" key="3">
    <source>
        <dbReference type="RuleBase" id="RU004560"/>
    </source>
</evidence>
<protein>
    <submittedName>
        <fullName evidence="5">Septin-7</fullName>
    </submittedName>
</protein>
<dbReference type="InterPro" id="IPR027417">
    <property type="entry name" value="P-loop_NTPase"/>
</dbReference>
<sequence length="498" mass="56728">MHTERERREGANSSGISESGLGKSTLINSLFLTDLYSTEYPGPSHRIKKTVQVEQSKVLIKEGGVQLLLTIVDTPGFGDAVDNSNCWQPVIDHIDSKFEDYLNAESRVNRRQMPDNRVHCCLYFIAPSGHGSTSTKEDDFLSIINARDKKAFEGFPFYKAVWKSIESIWERSASATACFPRANKLYRMPTSQKDHLFKLPKLDTILATPTAATSSRPSTSDHADKKVDTFLKRGYTASTCGMCISNYQVYAVQYQHKLWGCDAIDTYARTVASVVAARRCIQMKTLAPTPDTQSRILELPFQGDLLFGTGVRLFVPDEDDLVLFNRDERLKPLDIEFMKRLHEKVNIIPLIAKADTLTPEECQQFKKQIMKEIQEHKIKMYEFPEMDDEEENKLVKKITDRLPLAVVGSNTVIEVSGKRVRGRQYPWGVAEVENSEHCDFTILRNMLIRTHMQDLKDVTNNVHYENYRSRKLAAVTYNGVDNNRNKGQLTKYDTVEGM</sequence>
<gene>
    <name evidence="5" type="ORF">EOD39_9094</name>
</gene>
<keyword evidence="1 3" id="KW-0547">Nucleotide-binding</keyword>
<evidence type="ECO:0000259" key="4">
    <source>
        <dbReference type="PROSITE" id="PS51719"/>
    </source>
</evidence>
<dbReference type="PANTHER" id="PTHR18884">
    <property type="entry name" value="SEPTIN"/>
    <property type="match status" value="1"/>
</dbReference>
<dbReference type="AlphaFoldDB" id="A0A444U1Q5"/>
<dbReference type="Gene3D" id="1.10.287.3160">
    <property type="match status" value="1"/>
</dbReference>
<comment type="caution">
    <text evidence="5">The sequence shown here is derived from an EMBL/GenBank/DDBJ whole genome shotgun (WGS) entry which is preliminary data.</text>
</comment>
<dbReference type="SUPFAM" id="SSF52540">
    <property type="entry name" value="P-loop containing nucleoside triphosphate hydrolases"/>
    <property type="match status" value="2"/>
</dbReference>
<dbReference type="Proteomes" id="UP000289886">
    <property type="component" value="Unassembled WGS sequence"/>
</dbReference>
<proteinExistence type="inferred from homology"/>
<dbReference type="CDD" id="cd01850">
    <property type="entry name" value="CDC_Septin"/>
    <property type="match status" value="1"/>
</dbReference>
<comment type="similarity">
    <text evidence="3">Belongs to the TRAFAC class TrmE-Era-EngA-EngB-Septin-like GTPase superfamily. Septin GTPase family.</text>
</comment>
<evidence type="ECO:0000313" key="5">
    <source>
        <dbReference type="EMBL" id="RXM29146.1"/>
    </source>
</evidence>
<dbReference type="PROSITE" id="PS51719">
    <property type="entry name" value="G_SEPTIN"/>
    <property type="match status" value="1"/>
</dbReference>
<dbReference type="EMBL" id="SCEB01215522">
    <property type="protein sequence ID" value="RXM29146.1"/>
    <property type="molecule type" value="Genomic_DNA"/>
</dbReference>
<dbReference type="InterPro" id="IPR030379">
    <property type="entry name" value="G_SEPTIN_dom"/>
</dbReference>
<feature type="domain" description="Septin-type G" evidence="4">
    <location>
        <begin position="7"/>
        <end position="474"/>
    </location>
</feature>
<organism evidence="5 6">
    <name type="scientific">Acipenser ruthenus</name>
    <name type="common">Sterlet sturgeon</name>
    <dbReference type="NCBI Taxonomy" id="7906"/>
    <lineage>
        <taxon>Eukaryota</taxon>
        <taxon>Metazoa</taxon>
        <taxon>Chordata</taxon>
        <taxon>Craniata</taxon>
        <taxon>Vertebrata</taxon>
        <taxon>Euteleostomi</taxon>
        <taxon>Actinopterygii</taxon>
        <taxon>Chondrostei</taxon>
        <taxon>Acipenseriformes</taxon>
        <taxon>Acipenseridae</taxon>
        <taxon>Acipenser</taxon>
    </lineage>
</organism>